<dbReference type="Proteomes" id="UP000199620">
    <property type="component" value="Chromosome I"/>
</dbReference>
<dbReference type="AlphaFoldDB" id="A0A5B2UTQ2"/>
<dbReference type="RefSeq" id="WP_090291367.1">
    <property type="nucleotide sequence ID" value="NZ_BMNU01000007.1"/>
</dbReference>
<evidence type="ECO:0000313" key="1">
    <source>
        <dbReference type="EMBL" id="KAA2230523.1"/>
    </source>
</evidence>
<organism evidence="1 4">
    <name type="scientific">Pseudomonas brenneri</name>
    <dbReference type="NCBI Taxonomy" id="129817"/>
    <lineage>
        <taxon>Bacteria</taxon>
        <taxon>Pseudomonadati</taxon>
        <taxon>Pseudomonadota</taxon>
        <taxon>Gammaproteobacteria</taxon>
        <taxon>Pseudomonadales</taxon>
        <taxon>Pseudomonadaceae</taxon>
        <taxon>Pseudomonas</taxon>
    </lineage>
</organism>
<name>A0A5B2UTQ2_9PSED</name>
<dbReference type="EMBL" id="LT629800">
    <property type="protein sequence ID" value="SDU96497.1"/>
    <property type="molecule type" value="Genomic_DNA"/>
</dbReference>
<accession>A0A5B2UTQ2</accession>
<dbReference type="InterPro" id="IPR012441">
    <property type="entry name" value="DUF1643"/>
</dbReference>
<proteinExistence type="predicted"/>
<dbReference type="OrthoDB" id="8478178at2"/>
<evidence type="ECO:0000313" key="4">
    <source>
        <dbReference type="Proteomes" id="UP000325296"/>
    </source>
</evidence>
<evidence type="ECO:0000313" key="3">
    <source>
        <dbReference type="Proteomes" id="UP000199620"/>
    </source>
</evidence>
<protein>
    <submittedName>
        <fullName evidence="1">DUF1643 domain-containing protein</fullName>
    </submittedName>
</protein>
<reference evidence="1 4" key="2">
    <citation type="submission" date="2019-09" db="EMBL/GenBank/DDBJ databases">
        <title>Draft genome sequence of Pseudomonas brenneri CCUG 51514(T).</title>
        <authorList>
            <person name="Tunovic T."/>
            <person name="Pineiro-Iglesias B."/>
            <person name="Unosson C."/>
            <person name="Inganas E."/>
            <person name="Ohlen M."/>
            <person name="Cardew S."/>
            <person name="Jensie-Markopoulos S."/>
            <person name="Salva-Serra F."/>
            <person name="Jaen-Luchoro D."/>
            <person name="Svensson-Stadler L."/>
            <person name="Chun J."/>
            <person name="Moore E."/>
        </authorList>
    </citation>
    <scope>NUCLEOTIDE SEQUENCE [LARGE SCALE GENOMIC DNA]</scope>
    <source>
        <strain evidence="1 4">CCUG 51514</strain>
    </source>
</reference>
<sequence length="197" mass="22069">MFKFFGSFYAHPMTPEKFRRSLSIVREGMEVQRLDALVIMMNPGGSTPLCDHIPKCSASCLDEASDLPVPTDPDKTQHRITALMKLKNWNHVRVINLSDVRAKKLHLVKVVDLPDDHSMFAPSRAAELDSELSKAPLVICAWGKSSELAHIARLAMVRLDSLDIPIYGIANAAKTDYYHPLYPGLGYWPNEMAKLIP</sequence>
<dbReference type="EMBL" id="VUOL01000005">
    <property type="protein sequence ID" value="KAA2230523.1"/>
    <property type="molecule type" value="Genomic_DNA"/>
</dbReference>
<gene>
    <name evidence="1" type="ORF">F1720_11070</name>
    <name evidence="2" type="ORF">SAMN04490181_2265</name>
</gene>
<dbReference type="Proteomes" id="UP000325296">
    <property type="component" value="Unassembled WGS sequence"/>
</dbReference>
<dbReference type="Pfam" id="PF07799">
    <property type="entry name" value="DUF1643"/>
    <property type="match status" value="1"/>
</dbReference>
<reference evidence="2 3" key="1">
    <citation type="submission" date="2016-10" db="EMBL/GenBank/DDBJ databases">
        <authorList>
            <person name="Varghese N."/>
            <person name="Submissions S."/>
        </authorList>
    </citation>
    <scope>NUCLEOTIDE SEQUENCE [LARGE SCALE GENOMIC DNA]</scope>
    <source>
        <strain evidence="2 3">BS2771</strain>
    </source>
</reference>
<evidence type="ECO:0000313" key="2">
    <source>
        <dbReference type="EMBL" id="SDU96497.1"/>
    </source>
</evidence>
<keyword evidence="3" id="KW-1185">Reference proteome</keyword>